<keyword evidence="2" id="KW-1185">Reference proteome</keyword>
<sequence length="45" mass="5302">MKKQNPAVKLWTQRWLRTFTSEMGMACSRWTDRFTIALEGVSHDS</sequence>
<proteinExistence type="predicted"/>
<dbReference type="EMBL" id="FZOC01000004">
    <property type="protein sequence ID" value="SNS03207.1"/>
    <property type="molecule type" value="Genomic_DNA"/>
</dbReference>
<dbReference type="AlphaFoldDB" id="A0A239B5M9"/>
<protein>
    <submittedName>
        <fullName evidence="1">Uncharacterized protein</fullName>
    </submittedName>
</protein>
<gene>
    <name evidence="1" type="ORF">SAMN04488503_2451</name>
</gene>
<dbReference type="Proteomes" id="UP000198324">
    <property type="component" value="Unassembled WGS sequence"/>
</dbReference>
<name>A0A239B5M9_9BACT</name>
<evidence type="ECO:0000313" key="1">
    <source>
        <dbReference type="EMBL" id="SNS03207.1"/>
    </source>
</evidence>
<reference evidence="1 2" key="1">
    <citation type="submission" date="2017-06" db="EMBL/GenBank/DDBJ databases">
        <authorList>
            <person name="Kim H.J."/>
            <person name="Triplett B.A."/>
        </authorList>
    </citation>
    <scope>NUCLEOTIDE SEQUENCE [LARGE SCALE GENOMIC DNA]</scope>
    <source>
        <strain evidence="1 2">DSM 13116</strain>
    </source>
</reference>
<accession>A0A239B5M9</accession>
<organism evidence="1 2">
    <name type="scientific">Humidesulfovibrio mexicanus</name>
    <dbReference type="NCBI Taxonomy" id="147047"/>
    <lineage>
        <taxon>Bacteria</taxon>
        <taxon>Pseudomonadati</taxon>
        <taxon>Thermodesulfobacteriota</taxon>
        <taxon>Desulfovibrionia</taxon>
        <taxon>Desulfovibrionales</taxon>
        <taxon>Desulfovibrionaceae</taxon>
        <taxon>Humidesulfovibrio</taxon>
    </lineage>
</organism>
<evidence type="ECO:0000313" key="2">
    <source>
        <dbReference type="Proteomes" id="UP000198324"/>
    </source>
</evidence>